<feature type="region of interest" description="Disordered" evidence="1">
    <location>
        <begin position="352"/>
        <end position="376"/>
    </location>
</feature>
<feature type="compositionally biased region" description="Basic and acidic residues" evidence="1">
    <location>
        <begin position="258"/>
        <end position="267"/>
    </location>
</feature>
<evidence type="ECO:0000313" key="4">
    <source>
        <dbReference type="WBParaSite" id="Gr19_v10_g16059.t1"/>
    </source>
</evidence>
<keyword evidence="3" id="KW-1185">Reference proteome</keyword>
<feature type="transmembrane region" description="Helical" evidence="2">
    <location>
        <begin position="12"/>
        <end position="30"/>
    </location>
</feature>
<keyword evidence="2" id="KW-0812">Transmembrane</keyword>
<name>A0A914HCD5_GLORO</name>
<keyword evidence="2" id="KW-1133">Transmembrane helix</keyword>
<accession>A0A914HCD5</accession>
<reference evidence="4" key="1">
    <citation type="submission" date="2022-11" db="UniProtKB">
        <authorList>
            <consortium name="WormBaseParasite"/>
        </authorList>
    </citation>
    <scope>IDENTIFICATION</scope>
</reference>
<sequence length="411" mass="45002">MSLSAVFHCSNFVFIILFSSVTVFQFLSIVSGQNASEAPLWSFVGHNRTSIGRPPIVGHRRKNVAITIGQYSEREGDRDMLEKAKVSLKPEQSVKSSSQTIVGRWEIGHEQSTLPRPVRPIFFGQSLPQISAAADSTRALARYDTALPRFTPKKSSANRIILPPGFVEGIRNGVAMDSLTNHRQRPMDESMLMPKKSDNYEGNGAEKPKTVILTNGRVPPPPEDQIQQTSGSRTLPEDGQVLVEQGNKSKYRKPVPLSEHRHEDIRPATDGQRLGPQAKYAGQTNEYKEDLGKEFTRRDGRRGEGAAAYFGPLKYNGGDGPASRLAGSGINPPPEGTRIRVEIGGNQSAGEEAIAQGKGRQGQGQISPNVNAPEEITGSRFRNIDEQLNALNGGNRGRGPNRYVKMDLLNE</sequence>
<dbReference type="WBParaSite" id="Gr19_v10_g16059.t1">
    <property type="protein sequence ID" value="Gr19_v10_g16059.t1"/>
    <property type="gene ID" value="Gr19_v10_g16059"/>
</dbReference>
<evidence type="ECO:0000256" key="1">
    <source>
        <dbReference type="SAM" id="MobiDB-lite"/>
    </source>
</evidence>
<protein>
    <submittedName>
        <fullName evidence="4">Uncharacterized protein</fullName>
    </submittedName>
</protein>
<feature type="region of interest" description="Disordered" evidence="1">
    <location>
        <begin position="185"/>
        <end position="284"/>
    </location>
</feature>
<proteinExistence type="predicted"/>
<evidence type="ECO:0000256" key="2">
    <source>
        <dbReference type="SAM" id="Phobius"/>
    </source>
</evidence>
<feature type="region of interest" description="Disordered" evidence="1">
    <location>
        <begin position="389"/>
        <end position="411"/>
    </location>
</feature>
<evidence type="ECO:0000313" key="3">
    <source>
        <dbReference type="Proteomes" id="UP000887572"/>
    </source>
</evidence>
<keyword evidence="2" id="KW-0472">Membrane</keyword>
<organism evidence="3 4">
    <name type="scientific">Globodera rostochiensis</name>
    <name type="common">Golden nematode worm</name>
    <name type="synonym">Heterodera rostochiensis</name>
    <dbReference type="NCBI Taxonomy" id="31243"/>
    <lineage>
        <taxon>Eukaryota</taxon>
        <taxon>Metazoa</taxon>
        <taxon>Ecdysozoa</taxon>
        <taxon>Nematoda</taxon>
        <taxon>Chromadorea</taxon>
        <taxon>Rhabditida</taxon>
        <taxon>Tylenchina</taxon>
        <taxon>Tylenchomorpha</taxon>
        <taxon>Tylenchoidea</taxon>
        <taxon>Heteroderidae</taxon>
        <taxon>Heteroderinae</taxon>
        <taxon>Globodera</taxon>
    </lineage>
</organism>
<feature type="compositionally biased region" description="Basic and acidic residues" evidence="1">
    <location>
        <begin position="195"/>
        <end position="209"/>
    </location>
</feature>
<dbReference type="AlphaFoldDB" id="A0A914HCD5"/>
<dbReference type="Proteomes" id="UP000887572">
    <property type="component" value="Unplaced"/>
</dbReference>